<evidence type="ECO:0000256" key="1">
    <source>
        <dbReference type="SAM" id="Phobius"/>
    </source>
</evidence>
<dbReference type="KEGG" id="ria:C7V51_11950"/>
<dbReference type="AlphaFoldDB" id="A0AAD1AE43"/>
<evidence type="ECO:0000313" key="2">
    <source>
        <dbReference type="EMBL" id="AZZ56509.1"/>
    </source>
</evidence>
<dbReference type="Proteomes" id="UP000283946">
    <property type="component" value="Chromosome"/>
</dbReference>
<sequence length="202" mass="20446">MVLAASDTILPTAALVFPLLVGAALVASGAGAAFVVLRDPERRTVLQRSAVLRARTDLAIALGNARAQRGPVPRILILAALRIVAGVLLLVTAGPAYTTAAMVAVALCAFGLAGALRAFASTSVEPAPSPAAVAAAAALLAFATASTAQGILGFTGIPAQLMRLDQRDLNWAAALVGVLAACTLLQLARRNSAPEQDARRHG</sequence>
<feature type="transmembrane region" description="Helical" evidence="1">
    <location>
        <begin position="12"/>
        <end position="37"/>
    </location>
</feature>
<protein>
    <submittedName>
        <fullName evidence="2">Uncharacterized protein</fullName>
    </submittedName>
</protein>
<feature type="transmembrane region" description="Helical" evidence="1">
    <location>
        <begin position="169"/>
        <end position="188"/>
    </location>
</feature>
<dbReference type="EMBL" id="CP028130">
    <property type="protein sequence ID" value="AZZ56509.1"/>
    <property type="molecule type" value="Genomic_DNA"/>
</dbReference>
<keyword evidence="1" id="KW-0812">Transmembrane</keyword>
<gene>
    <name evidence="2" type="ORF">C7V51_11950</name>
</gene>
<accession>A0AAD1AE43</accession>
<keyword evidence="1" id="KW-1133">Transmembrane helix</keyword>
<evidence type="ECO:0000313" key="3">
    <source>
        <dbReference type="Proteomes" id="UP000283946"/>
    </source>
</evidence>
<feature type="transmembrane region" description="Helical" evidence="1">
    <location>
        <begin position="100"/>
        <end position="120"/>
    </location>
</feature>
<reference evidence="2 3" key="1">
    <citation type="submission" date="2018-03" db="EMBL/GenBank/DDBJ databases">
        <title>Bacteriophage NCPPB3778 and a type I-E CRISPR drive the evolution of the US Biological Select Agent, Rathayibacter toxicus.</title>
        <authorList>
            <person name="Davis E.W.II."/>
            <person name="Tabima J.F."/>
            <person name="Weisberg A.J."/>
            <person name="Dantas Lopes L."/>
            <person name="Wiseman M.S."/>
            <person name="Wiseman M.S."/>
            <person name="Pupko T."/>
            <person name="Belcher M.S."/>
            <person name="Sechler A.J."/>
            <person name="Tancos M.A."/>
            <person name="Schroeder B.K."/>
            <person name="Murray T.D."/>
            <person name="Luster D.G."/>
            <person name="Schneider W.L."/>
            <person name="Rogers E."/>
            <person name="Andreote F.D."/>
            <person name="Grunwald N.J."/>
            <person name="Putnam M.L."/>
            <person name="Chang J.H."/>
        </authorList>
    </citation>
    <scope>NUCLEOTIDE SEQUENCE [LARGE SCALE GENOMIC DNA]</scope>
    <source>
        <strain evidence="2 3">NCCPB 2253</strain>
    </source>
</reference>
<proteinExistence type="predicted"/>
<keyword evidence="1" id="KW-0472">Membrane</keyword>
<name>A0AAD1AE43_9MICO</name>
<feature type="transmembrane region" description="Helical" evidence="1">
    <location>
        <begin position="132"/>
        <end position="157"/>
    </location>
</feature>
<feature type="transmembrane region" description="Helical" evidence="1">
    <location>
        <begin position="75"/>
        <end position="94"/>
    </location>
</feature>
<organism evidence="2 3">
    <name type="scientific">Rathayibacter iranicus</name>
    <dbReference type="NCBI Taxonomy" id="59737"/>
    <lineage>
        <taxon>Bacteria</taxon>
        <taxon>Bacillati</taxon>
        <taxon>Actinomycetota</taxon>
        <taxon>Actinomycetes</taxon>
        <taxon>Micrococcales</taxon>
        <taxon>Microbacteriaceae</taxon>
        <taxon>Rathayibacter</taxon>
    </lineage>
</organism>
<dbReference type="RefSeq" id="WP_104265698.1">
    <property type="nucleotide sequence ID" value="NZ_CP028130.1"/>
</dbReference>